<dbReference type="InterPro" id="IPR029062">
    <property type="entry name" value="Class_I_gatase-like"/>
</dbReference>
<dbReference type="InterPro" id="IPR005320">
    <property type="entry name" value="Peptidase_S51"/>
</dbReference>
<dbReference type="EMBL" id="SEYY01018830">
    <property type="protein sequence ID" value="KAB7498936.1"/>
    <property type="molecule type" value="Genomic_DNA"/>
</dbReference>
<evidence type="ECO:0000256" key="5">
    <source>
        <dbReference type="SAM" id="Phobius"/>
    </source>
</evidence>
<keyword evidence="5" id="KW-0812">Transmembrane</keyword>
<comment type="caution">
    <text evidence="6">The sequence shown here is derived from an EMBL/GenBank/DDBJ whole genome shotgun (WGS) entry which is preliminary data.</text>
</comment>
<evidence type="ECO:0000313" key="7">
    <source>
        <dbReference type="Proteomes" id="UP000326759"/>
    </source>
</evidence>
<sequence>MICLLYILRVLKLLNWCLLILILITLIPSPESKHMGETREERINQYHEESSIPVLGLREGSLLHVTDNSAKLRGLKNAKLFIKEQESKEFEVGSDLSFLLHS</sequence>
<accession>A0A5N5SXH6</accession>
<gene>
    <name evidence="6" type="primary">aad-a</name>
    <name evidence="6" type="ORF">Anas_03511</name>
</gene>
<evidence type="ECO:0000256" key="2">
    <source>
        <dbReference type="ARBA" id="ARBA00022670"/>
    </source>
</evidence>
<dbReference type="Pfam" id="PF03575">
    <property type="entry name" value="Peptidase_S51"/>
    <property type="match status" value="1"/>
</dbReference>
<dbReference type="Proteomes" id="UP000326759">
    <property type="component" value="Unassembled WGS sequence"/>
</dbReference>
<keyword evidence="4" id="KW-0720">Serine protease</keyword>
<keyword evidence="5" id="KW-1133">Transmembrane helix</keyword>
<proteinExistence type="inferred from homology"/>
<evidence type="ECO:0000256" key="1">
    <source>
        <dbReference type="ARBA" id="ARBA00006534"/>
    </source>
</evidence>
<name>A0A5N5SXH6_9CRUS</name>
<keyword evidence="5" id="KW-0472">Membrane</keyword>
<dbReference type="OrthoDB" id="10052168at2759"/>
<comment type="similarity">
    <text evidence="1">Belongs to the peptidase S51 family.</text>
</comment>
<dbReference type="PANTHER" id="PTHR20842:SF0">
    <property type="entry name" value="ALPHA-ASPARTYL DIPEPTIDASE"/>
    <property type="match status" value="1"/>
</dbReference>
<reference evidence="6 7" key="1">
    <citation type="journal article" date="2019" name="PLoS Biol.">
        <title>Sex chromosomes control vertical transmission of feminizing Wolbachia symbionts in an isopod.</title>
        <authorList>
            <person name="Becking T."/>
            <person name="Chebbi M.A."/>
            <person name="Giraud I."/>
            <person name="Moumen B."/>
            <person name="Laverre T."/>
            <person name="Caubet Y."/>
            <person name="Peccoud J."/>
            <person name="Gilbert C."/>
            <person name="Cordaux R."/>
        </authorList>
    </citation>
    <scope>NUCLEOTIDE SEQUENCE [LARGE SCALE GENOMIC DNA]</scope>
    <source>
        <strain evidence="6">ANa2</strain>
        <tissue evidence="6">Whole body excluding digestive tract and cuticle</tissue>
    </source>
</reference>
<dbReference type="GO" id="GO:0008236">
    <property type="term" value="F:serine-type peptidase activity"/>
    <property type="evidence" value="ECO:0007669"/>
    <property type="project" value="UniProtKB-KW"/>
</dbReference>
<keyword evidence="2" id="KW-0645">Protease</keyword>
<dbReference type="GO" id="GO:0006508">
    <property type="term" value="P:proteolysis"/>
    <property type="evidence" value="ECO:0007669"/>
    <property type="project" value="UniProtKB-KW"/>
</dbReference>
<feature type="transmembrane region" description="Helical" evidence="5">
    <location>
        <begin position="6"/>
        <end position="27"/>
    </location>
</feature>
<keyword evidence="7" id="KW-1185">Reference proteome</keyword>
<protein>
    <submittedName>
        <fullName evidence="6">Alpha-aspartyl dipeptidase</fullName>
    </submittedName>
</protein>
<evidence type="ECO:0000256" key="4">
    <source>
        <dbReference type="ARBA" id="ARBA00022825"/>
    </source>
</evidence>
<dbReference type="PANTHER" id="PTHR20842">
    <property type="entry name" value="PROTEASE S51 ALPHA-ASPARTYL DIPEPTIDASE"/>
    <property type="match status" value="1"/>
</dbReference>
<keyword evidence="3" id="KW-0378">Hydrolase</keyword>
<evidence type="ECO:0000256" key="3">
    <source>
        <dbReference type="ARBA" id="ARBA00022801"/>
    </source>
</evidence>
<dbReference type="AlphaFoldDB" id="A0A5N5SXH6"/>
<organism evidence="6 7">
    <name type="scientific">Armadillidium nasatum</name>
    <dbReference type="NCBI Taxonomy" id="96803"/>
    <lineage>
        <taxon>Eukaryota</taxon>
        <taxon>Metazoa</taxon>
        <taxon>Ecdysozoa</taxon>
        <taxon>Arthropoda</taxon>
        <taxon>Crustacea</taxon>
        <taxon>Multicrustacea</taxon>
        <taxon>Malacostraca</taxon>
        <taxon>Eumalacostraca</taxon>
        <taxon>Peracarida</taxon>
        <taxon>Isopoda</taxon>
        <taxon>Oniscidea</taxon>
        <taxon>Crinocheta</taxon>
        <taxon>Armadillidiidae</taxon>
        <taxon>Armadillidium</taxon>
    </lineage>
</organism>
<dbReference type="Gene3D" id="3.40.50.880">
    <property type="match status" value="1"/>
</dbReference>
<evidence type="ECO:0000313" key="6">
    <source>
        <dbReference type="EMBL" id="KAB7498936.1"/>
    </source>
</evidence>